<protein>
    <submittedName>
        <fullName evidence="3">DNA processing protein</fullName>
    </submittedName>
</protein>
<dbReference type="EMBL" id="RKRK01000002">
    <property type="protein sequence ID" value="RPF57857.1"/>
    <property type="molecule type" value="Genomic_DNA"/>
</dbReference>
<evidence type="ECO:0000313" key="3">
    <source>
        <dbReference type="EMBL" id="RPF57857.1"/>
    </source>
</evidence>
<comment type="similarity">
    <text evidence="1">Belongs to the DprA/Smf family.</text>
</comment>
<dbReference type="NCBIfam" id="TIGR00732">
    <property type="entry name" value="dprA"/>
    <property type="match status" value="1"/>
</dbReference>
<dbReference type="GO" id="GO:0009294">
    <property type="term" value="P:DNA-mediated transformation"/>
    <property type="evidence" value="ECO:0007669"/>
    <property type="project" value="InterPro"/>
</dbReference>
<keyword evidence="4" id="KW-1185">Reference proteome</keyword>
<organism evidence="3 4">
    <name type="scientific">Abyssicoccus albus</name>
    <dbReference type="NCBI Taxonomy" id="1817405"/>
    <lineage>
        <taxon>Bacteria</taxon>
        <taxon>Bacillati</taxon>
        <taxon>Bacillota</taxon>
        <taxon>Bacilli</taxon>
        <taxon>Bacillales</taxon>
        <taxon>Abyssicoccaceae</taxon>
    </lineage>
</organism>
<name>A0A3N5BJL5_9BACL</name>
<feature type="domain" description="Smf/DprA SLOG" evidence="2">
    <location>
        <begin position="81"/>
        <end position="289"/>
    </location>
</feature>
<proteinExistence type="inferred from homology"/>
<dbReference type="Gene3D" id="3.40.50.450">
    <property type="match status" value="1"/>
</dbReference>
<dbReference type="RefSeq" id="WP_123807395.1">
    <property type="nucleotide sequence ID" value="NZ_RKRK01000002.1"/>
</dbReference>
<dbReference type="InterPro" id="IPR057666">
    <property type="entry name" value="DrpA_SLOG"/>
</dbReference>
<evidence type="ECO:0000259" key="2">
    <source>
        <dbReference type="Pfam" id="PF02481"/>
    </source>
</evidence>
<dbReference type="SUPFAM" id="SSF102405">
    <property type="entry name" value="MCP/YpsA-like"/>
    <property type="match status" value="1"/>
</dbReference>
<evidence type="ECO:0000313" key="4">
    <source>
        <dbReference type="Proteomes" id="UP000277108"/>
    </source>
</evidence>
<comment type="caution">
    <text evidence="3">The sequence shown here is derived from an EMBL/GenBank/DDBJ whole genome shotgun (WGS) entry which is preliminary data.</text>
</comment>
<dbReference type="PANTHER" id="PTHR43022">
    <property type="entry name" value="PROTEIN SMF"/>
    <property type="match status" value="1"/>
</dbReference>
<gene>
    <name evidence="3" type="ORF">EDD62_0492</name>
</gene>
<dbReference type="Proteomes" id="UP000277108">
    <property type="component" value="Unassembled WGS sequence"/>
</dbReference>
<accession>A0A3N5BJL5</accession>
<dbReference type="PANTHER" id="PTHR43022:SF1">
    <property type="entry name" value="PROTEIN SMF"/>
    <property type="match status" value="1"/>
</dbReference>
<sequence>MQFELSFDLLQLPLKFKRYCYSIELKDQNDFIHILNDDVICKKLLLNSNSQRPIYKIKEQFKELMDIDLVAHYKSIDITPICYYHKTYPIDLKNIYDPPFMLYTKGKVEYLHESIAKLAIVGTRSVTDMSEQIVKRIVDESLMENFIIVSGLAKGIDSITHGHVDELNGKTIAVIAGGHQYHYPKCTMSIRKQLESNHLVVSEYPPMVAPKKWMYPMRNRIISGLSRGVVIIQAKEKSGSLITLDCALDQNRDAFCVPGSILDETFSGNNLKIQEGAYPILSASDILSYYHLV</sequence>
<dbReference type="InterPro" id="IPR003488">
    <property type="entry name" value="DprA"/>
</dbReference>
<reference evidence="3 4" key="1">
    <citation type="submission" date="2018-11" db="EMBL/GenBank/DDBJ databases">
        <title>Genomic Encyclopedia of Type Strains, Phase IV (KMG-IV): sequencing the most valuable type-strain genomes for metagenomic binning, comparative biology and taxonomic classification.</title>
        <authorList>
            <person name="Goeker M."/>
        </authorList>
    </citation>
    <scope>NUCLEOTIDE SEQUENCE [LARGE SCALE GENOMIC DNA]</scope>
    <source>
        <strain evidence="3 4">DSM 29158</strain>
    </source>
</reference>
<dbReference type="AlphaFoldDB" id="A0A3N5BJL5"/>
<dbReference type="OrthoDB" id="9785707at2"/>
<evidence type="ECO:0000256" key="1">
    <source>
        <dbReference type="ARBA" id="ARBA00006525"/>
    </source>
</evidence>
<dbReference type="Pfam" id="PF02481">
    <property type="entry name" value="DNA_processg_A"/>
    <property type="match status" value="1"/>
</dbReference>